<dbReference type="PANTHER" id="PTHR43776">
    <property type="entry name" value="TRANSPORT ATP-BINDING PROTEIN"/>
    <property type="match status" value="1"/>
</dbReference>
<dbReference type="PROSITE" id="PS50893">
    <property type="entry name" value="ABC_TRANSPORTER_2"/>
    <property type="match status" value="1"/>
</dbReference>
<dbReference type="GO" id="GO:0015833">
    <property type="term" value="P:peptide transport"/>
    <property type="evidence" value="ECO:0007669"/>
    <property type="project" value="InterPro"/>
</dbReference>
<keyword evidence="3" id="KW-0547">Nucleotide-binding</keyword>
<dbReference type="InterPro" id="IPR017871">
    <property type="entry name" value="ABC_transporter-like_CS"/>
</dbReference>
<evidence type="ECO:0000256" key="2">
    <source>
        <dbReference type="ARBA" id="ARBA00022448"/>
    </source>
</evidence>
<dbReference type="InterPro" id="IPR013563">
    <property type="entry name" value="Oligopep_ABC_C"/>
</dbReference>
<dbReference type="NCBIfam" id="TIGR01727">
    <property type="entry name" value="oligo_HPY"/>
    <property type="match status" value="1"/>
</dbReference>
<dbReference type="CDD" id="cd03257">
    <property type="entry name" value="ABC_NikE_OppD_transporters"/>
    <property type="match status" value="1"/>
</dbReference>
<dbReference type="EMBL" id="CAEZWH010000057">
    <property type="protein sequence ID" value="CAB4649915.1"/>
    <property type="molecule type" value="Genomic_DNA"/>
</dbReference>
<comment type="similarity">
    <text evidence="1">Belongs to the ABC transporter superfamily.</text>
</comment>
<evidence type="ECO:0000256" key="4">
    <source>
        <dbReference type="ARBA" id="ARBA00022840"/>
    </source>
</evidence>
<dbReference type="Pfam" id="PF00005">
    <property type="entry name" value="ABC_tran"/>
    <property type="match status" value="1"/>
</dbReference>
<name>A0A6J6KP58_9ZZZZ</name>
<dbReference type="Gene3D" id="3.40.50.300">
    <property type="entry name" value="P-loop containing nucleotide triphosphate hydrolases"/>
    <property type="match status" value="2"/>
</dbReference>
<keyword evidence="4" id="KW-0067">ATP-binding</keyword>
<dbReference type="InterPro" id="IPR050319">
    <property type="entry name" value="ABC_transp_ATP-bind"/>
</dbReference>
<evidence type="ECO:0000256" key="3">
    <source>
        <dbReference type="ARBA" id="ARBA00022741"/>
    </source>
</evidence>
<evidence type="ECO:0000313" key="6">
    <source>
        <dbReference type="EMBL" id="CAB4649915.1"/>
    </source>
</evidence>
<dbReference type="GO" id="GO:0016887">
    <property type="term" value="F:ATP hydrolysis activity"/>
    <property type="evidence" value="ECO:0007669"/>
    <property type="project" value="InterPro"/>
</dbReference>
<dbReference type="AlphaFoldDB" id="A0A6J6KP58"/>
<dbReference type="GO" id="GO:0055085">
    <property type="term" value="P:transmembrane transport"/>
    <property type="evidence" value="ECO:0007669"/>
    <property type="project" value="UniProtKB-ARBA"/>
</dbReference>
<evidence type="ECO:0000259" key="5">
    <source>
        <dbReference type="PROSITE" id="PS50893"/>
    </source>
</evidence>
<keyword evidence="2" id="KW-0813">Transport</keyword>
<proteinExistence type="inferred from homology"/>
<reference evidence="6" key="1">
    <citation type="submission" date="2020-05" db="EMBL/GenBank/DDBJ databases">
        <authorList>
            <person name="Chiriac C."/>
            <person name="Salcher M."/>
            <person name="Ghai R."/>
            <person name="Kavagutti S V."/>
        </authorList>
    </citation>
    <scope>NUCLEOTIDE SEQUENCE</scope>
</reference>
<protein>
    <submittedName>
        <fullName evidence="6">Unannotated protein</fullName>
    </submittedName>
</protein>
<dbReference type="SMART" id="SM00382">
    <property type="entry name" value="AAA"/>
    <property type="match status" value="1"/>
</dbReference>
<organism evidence="6">
    <name type="scientific">freshwater metagenome</name>
    <dbReference type="NCBI Taxonomy" id="449393"/>
    <lineage>
        <taxon>unclassified sequences</taxon>
        <taxon>metagenomes</taxon>
        <taxon>ecological metagenomes</taxon>
    </lineage>
</organism>
<sequence length="425" mass="45385">MAFACRPSVIVLDEPTTGLDVSTQEHVLKTIRQLTRDHGVAALYITHDLAVVADLADDVAVMYAGRVVEQGTVAEIFGNPAHPYTRHLVAAAPDIAGKKQIIGLSGRAPSPGKRPQGCAFAPRCELASQECTVAFPSMVSVDAQHTAACIKIGKRADALSVKSVVSAEAKQGDAMVDVRGVSAGYSGNVVVHDVSFTVRKGECLALVGESGSGKTTISRAIGGLHREWTGSILLEGNPLKTMARQRSIAERLSIQYVFQNPYGSLNPRRTVGDSIARPLLIDGKSKVDSRKLVLEVLDKVNLPNSYANKYPDQLSGGERQRVAIARALVSNPQVLVCDEVTSALDVLVQAAIVDLLGDLRKQLGLAMLFVTHNLPLVRSIADEVAVMSEGRIVEIGSAESVIGNPQQEYTRSLITATPSIERSLR</sequence>
<dbReference type="InterPro" id="IPR003593">
    <property type="entry name" value="AAA+_ATPase"/>
</dbReference>
<dbReference type="Pfam" id="PF08352">
    <property type="entry name" value="oligo_HPY"/>
    <property type="match status" value="2"/>
</dbReference>
<dbReference type="InterPro" id="IPR003439">
    <property type="entry name" value="ABC_transporter-like_ATP-bd"/>
</dbReference>
<gene>
    <name evidence="6" type="ORF">UFOPK2195_00412</name>
</gene>
<dbReference type="InterPro" id="IPR027417">
    <property type="entry name" value="P-loop_NTPase"/>
</dbReference>
<accession>A0A6J6KP58</accession>
<dbReference type="SUPFAM" id="SSF52540">
    <property type="entry name" value="P-loop containing nucleoside triphosphate hydrolases"/>
    <property type="match status" value="2"/>
</dbReference>
<feature type="domain" description="ABC transporter" evidence="5">
    <location>
        <begin position="176"/>
        <end position="414"/>
    </location>
</feature>
<evidence type="ECO:0000256" key="1">
    <source>
        <dbReference type="ARBA" id="ARBA00005417"/>
    </source>
</evidence>
<dbReference type="PROSITE" id="PS00211">
    <property type="entry name" value="ABC_TRANSPORTER_1"/>
    <property type="match status" value="1"/>
</dbReference>
<dbReference type="PANTHER" id="PTHR43776:SF7">
    <property type="entry name" value="D,D-DIPEPTIDE TRANSPORT ATP-BINDING PROTEIN DDPF-RELATED"/>
    <property type="match status" value="1"/>
</dbReference>
<dbReference type="GO" id="GO:0005524">
    <property type="term" value="F:ATP binding"/>
    <property type="evidence" value="ECO:0007669"/>
    <property type="project" value="UniProtKB-KW"/>
</dbReference>